<name>A0A0D0IPC1_9MICO</name>
<proteinExistence type="predicted"/>
<evidence type="ECO:0000313" key="2">
    <source>
        <dbReference type="Proteomes" id="UP000032120"/>
    </source>
</evidence>
<reference evidence="1 2" key="1">
    <citation type="submission" date="2015-01" db="EMBL/GenBank/DDBJ databases">
        <title>Draft genome sequence of Leucobacter komagatae strain VKM ST2845.</title>
        <authorList>
            <person name="Karlyshev A.V."/>
            <person name="Kudryashova E.B."/>
        </authorList>
    </citation>
    <scope>NUCLEOTIDE SEQUENCE [LARGE SCALE GENOMIC DNA]</scope>
    <source>
        <strain evidence="1 2">VKM ST2845</strain>
    </source>
</reference>
<dbReference type="Proteomes" id="UP000032120">
    <property type="component" value="Unassembled WGS sequence"/>
</dbReference>
<dbReference type="AlphaFoldDB" id="A0A0D0IPC1"/>
<gene>
    <name evidence="1" type="ORF">SD72_04140</name>
</gene>
<protein>
    <submittedName>
        <fullName evidence="1">Uncharacterized protein</fullName>
    </submittedName>
</protein>
<dbReference type="EMBL" id="JXSQ01000003">
    <property type="protein sequence ID" value="KIP53409.1"/>
    <property type="molecule type" value="Genomic_DNA"/>
</dbReference>
<accession>A0A0D0IPC1</accession>
<keyword evidence="2" id="KW-1185">Reference proteome</keyword>
<sequence length="134" mass="14740">MVVNSTEKSPDVRFLSAVEVRTAGGVTWIAAAFHTRLGLLEAVYRVHAERTSFETAYLGAVGYWDTNHPFWRELVVLTVHEAPPNTQPGIPARVLRELGMAGSPVSSARPFMWARGGGRTGGRRAVFPIGRRPR</sequence>
<comment type="caution">
    <text evidence="1">The sequence shown here is derived from an EMBL/GenBank/DDBJ whole genome shotgun (WGS) entry which is preliminary data.</text>
</comment>
<evidence type="ECO:0000313" key="1">
    <source>
        <dbReference type="EMBL" id="KIP53409.1"/>
    </source>
</evidence>
<organism evidence="1 2">
    <name type="scientific">Leucobacter komagatae</name>
    <dbReference type="NCBI Taxonomy" id="55969"/>
    <lineage>
        <taxon>Bacteria</taxon>
        <taxon>Bacillati</taxon>
        <taxon>Actinomycetota</taxon>
        <taxon>Actinomycetes</taxon>
        <taxon>Micrococcales</taxon>
        <taxon>Microbacteriaceae</taxon>
        <taxon>Leucobacter</taxon>
    </lineage>
</organism>